<dbReference type="Gene3D" id="3.30.710.10">
    <property type="entry name" value="Potassium Channel Kv1.1, Chain A"/>
    <property type="match status" value="1"/>
</dbReference>
<name>A0A8T0EPR7_ARGBR</name>
<organism evidence="3 4">
    <name type="scientific">Argiope bruennichi</name>
    <name type="common">Wasp spider</name>
    <name type="synonym">Aranea bruennichi</name>
    <dbReference type="NCBI Taxonomy" id="94029"/>
    <lineage>
        <taxon>Eukaryota</taxon>
        <taxon>Metazoa</taxon>
        <taxon>Ecdysozoa</taxon>
        <taxon>Arthropoda</taxon>
        <taxon>Chelicerata</taxon>
        <taxon>Arachnida</taxon>
        <taxon>Araneae</taxon>
        <taxon>Araneomorphae</taxon>
        <taxon>Entelegynae</taxon>
        <taxon>Araneoidea</taxon>
        <taxon>Araneidae</taxon>
        <taxon>Argiope</taxon>
    </lineage>
</organism>
<dbReference type="Gene3D" id="1.25.40.420">
    <property type="match status" value="1"/>
</dbReference>
<dbReference type="SUPFAM" id="SSF54695">
    <property type="entry name" value="POZ domain"/>
    <property type="match status" value="1"/>
</dbReference>
<keyword evidence="4" id="KW-1185">Reference proteome</keyword>
<dbReference type="AlphaFoldDB" id="A0A8T0EPR7"/>
<dbReference type="InterPro" id="IPR000210">
    <property type="entry name" value="BTB/POZ_dom"/>
</dbReference>
<dbReference type="SMART" id="SM00225">
    <property type="entry name" value="BTB"/>
    <property type="match status" value="1"/>
</dbReference>
<comment type="caution">
    <text evidence="3">The sequence shown here is derived from an EMBL/GenBank/DDBJ whole genome shotgun (WGS) entry which is preliminary data.</text>
</comment>
<gene>
    <name evidence="3" type="ORF">HNY73_014542</name>
</gene>
<proteinExistence type="predicted"/>
<dbReference type="CDD" id="cd00121">
    <property type="entry name" value="MATH"/>
    <property type="match status" value="1"/>
</dbReference>
<dbReference type="InterPro" id="IPR008974">
    <property type="entry name" value="TRAF-like"/>
</dbReference>
<dbReference type="Pfam" id="PF00651">
    <property type="entry name" value="BTB"/>
    <property type="match status" value="1"/>
</dbReference>
<dbReference type="GO" id="GO:0030163">
    <property type="term" value="P:protein catabolic process"/>
    <property type="evidence" value="ECO:0007669"/>
    <property type="project" value="UniProtKB-ARBA"/>
</dbReference>
<evidence type="ECO:0000313" key="4">
    <source>
        <dbReference type="Proteomes" id="UP000807504"/>
    </source>
</evidence>
<evidence type="ECO:0000313" key="3">
    <source>
        <dbReference type="EMBL" id="KAF8777727.1"/>
    </source>
</evidence>
<evidence type="ECO:0000259" key="2">
    <source>
        <dbReference type="PROSITE" id="PS50144"/>
    </source>
</evidence>
<protein>
    <submittedName>
        <fullName evidence="3">TD and POZ domain-containing protein 3</fullName>
    </submittedName>
</protein>
<dbReference type="Proteomes" id="UP000807504">
    <property type="component" value="Unassembled WGS sequence"/>
</dbReference>
<reference evidence="3" key="2">
    <citation type="submission" date="2020-06" db="EMBL/GenBank/DDBJ databases">
        <authorList>
            <person name="Sheffer M."/>
        </authorList>
    </citation>
    <scope>NUCLEOTIDE SEQUENCE</scope>
</reference>
<dbReference type="SUPFAM" id="SSF49599">
    <property type="entry name" value="TRAF domain-like"/>
    <property type="match status" value="1"/>
</dbReference>
<feature type="domain" description="BTB" evidence="1">
    <location>
        <begin position="348"/>
        <end position="415"/>
    </location>
</feature>
<dbReference type="PANTHER" id="PTHR24413">
    <property type="entry name" value="SPECKLE-TYPE POZ PROTEIN"/>
    <property type="match status" value="1"/>
</dbReference>
<dbReference type="CDD" id="cd18186">
    <property type="entry name" value="BTB_POZ_ZBTB_KLHL-like"/>
    <property type="match status" value="1"/>
</dbReference>
<accession>A0A8T0EPR7</accession>
<feature type="domain" description="MATH" evidence="2">
    <location>
        <begin position="7"/>
        <end position="138"/>
    </location>
</feature>
<sequence>MNDTKKQCIFTWLIENYSHCWHKNGEALVSPEFTAEWLEGSIWTIQLYPRGNKDKDQGNISIFLNRKEDDNGPKDFSLNFELLIVAADDSFVSLKGNNRTFKRGNGFGNAHIIQRDEVLLLRNPEYLPNDTLTVRCKIWKEEVKINEKVTLISARTRIGIEHVSFLHVVGGFSALTPNQRRTVQIRSPTKENCAISSSVHFIDDSCGEEKIIVAINSSGTVQILSKCKVSLLDVFGKYIQGFAVDHRFYNKRRDIKNMPLSLTRKAILHRKSEYLPNDTLSLLCECVFSCGTEYKNIERSSYEIPSMTLNQINANYQHNERRNISDTLSVFSSALDDFQTFYNSQLLTDVVLKTKTKSFPAHKLVLCARSPVFKAMLTNDMKEKTTNCIEVDDLENDTVDQLLMFLYSDQIKNLQWESVTKLYYAADKYEVEKLKIICAVLLEEKLSIHTASALLLLADAHNDADLKKAVEDFILDHDELVFGSEEWEDLMKTNPLLVSETMRLKYKRQI</sequence>
<dbReference type="InterPro" id="IPR002083">
    <property type="entry name" value="MATH/TRAF_dom"/>
</dbReference>
<dbReference type="Pfam" id="PF22486">
    <property type="entry name" value="MATH_2"/>
    <property type="match status" value="1"/>
</dbReference>
<dbReference type="Gene3D" id="2.60.210.10">
    <property type="entry name" value="Apoptosis, Tumor Necrosis Factor Receptor Associated Protein 2, Chain A"/>
    <property type="match status" value="1"/>
</dbReference>
<dbReference type="PROSITE" id="PS50097">
    <property type="entry name" value="BTB"/>
    <property type="match status" value="1"/>
</dbReference>
<evidence type="ECO:0000259" key="1">
    <source>
        <dbReference type="PROSITE" id="PS50097"/>
    </source>
</evidence>
<reference evidence="3" key="1">
    <citation type="journal article" date="2020" name="bioRxiv">
        <title>Chromosome-level reference genome of the European wasp spider Argiope bruennichi: a resource for studies on range expansion and evolutionary adaptation.</title>
        <authorList>
            <person name="Sheffer M.M."/>
            <person name="Hoppe A."/>
            <person name="Krehenwinkel H."/>
            <person name="Uhl G."/>
            <person name="Kuss A.W."/>
            <person name="Jensen L."/>
            <person name="Jensen C."/>
            <person name="Gillespie R.G."/>
            <person name="Hoff K.J."/>
            <person name="Prost S."/>
        </authorList>
    </citation>
    <scope>NUCLEOTIDE SEQUENCE</scope>
</reference>
<dbReference type="InterPro" id="IPR011333">
    <property type="entry name" value="SKP1/BTB/POZ_sf"/>
</dbReference>
<dbReference type="EMBL" id="JABXBU010002072">
    <property type="protein sequence ID" value="KAF8777727.1"/>
    <property type="molecule type" value="Genomic_DNA"/>
</dbReference>
<dbReference type="PROSITE" id="PS50144">
    <property type="entry name" value="MATH"/>
    <property type="match status" value="1"/>
</dbReference>